<evidence type="ECO:0000256" key="3">
    <source>
        <dbReference type="ARBA" id="ARBA00023163"/>
    </source>
</evidence>
<dbReference type="SMART" id="SM00345">
    <property type="entry name" value="HTH_GNTR"/>
    <property type="match status" value="1"/>
</dbReference>
<evidence type="ECO:0000256" key="2">
    <source>
        <dbReference type="ARBA" id="ARBA00023125"/>
    </source>
</evidence>
<dbReference type="GO" id="GO:0003700">
    <property type="term" value="F:DNA-binding transcription factor activity"/>
    <property type="evidence" value="ECO:0007669"/>
    <property type="project" value="InterPro"/>
</dbReference>
<organism evidence="5 6">
    <name type="scientific">Sphingobium phenoxybenzoativorans</name>
    <dbReference type="NCBI Taxonomy" id="1592790"/>
    <lineage>
        <taxon>Bacteria</taxon>
        <taxon>Pseudomonadati</taxon>
        <taxon>Pseudomonadota</taxon>
        <taxon>Alphaproteobacteria</taxon>
        <taxon>Sphingomonadales</taxon>
        <taxon>Sphingomonadaceae</taxon>
        <taxon>Sphingobium</taxon>
    </lineage>
</organism>
<sequence length="203" mass="22584">MNAGATTGRVHEALRRQIMERIFRPGERLDPALLAKNLASSATPVREALHILTGEGLVEARAGTGFHVPHLDEPGLKDLYAWSADLVAAALASWPPRLDPERPDVQAMSPSNMADRIAGIFLRTALLSCNSEHGRAMHMLNLRLHAVRTVESQVIAQGESELQSWIEALHNRERSALRRINGTYHRRRRRAAAAILRALYRAE</sequence>
<dbReference type="Gene3D" id="1.10.10.10">
    <property type="entry name" value="Winged helix-like DNA-binding domain superfamily/Winged helix DNA-binding domain"/>
    <property type="match status" value="1"/>
</dbReference>
<dbReference type="SUPFAM" id="SSF46785">
    <property type="entry name" value="Winged helix' DNA-binding domain"/>
    <property type="match status" value="1"/>
</dbReference>
<evidence type="ECO:0000256" key="1">
    <source>
        <dbReference type="ARBA" id="ARBA00023015"/>
    </source>
</evidence>
<dbReference type="InterPro" id="IPR036390">
    <property type="entry name" value="WH_DNA-bd_sf"/>
</dbReference>
<dbReference type="PROSITE" id="PS50949">
    <property type="entry name" value="HTH_GNTR"/>
    <property type="match status" value="1"/>
</dbReference>
<keyword evidence="1" id="KW-0805">Transcription regulation</keyword>
<evidence type="ECO:0000313" key="6">
    <source>
        <dbReference type="Proteomes" id="UP000681425"/>
    </source>
</evidence>
<dbReference type="Proteomes" id="UP000681425">
    <property type="component" value="Chromosome"/>
</dbReference>
<dbReference type="KEGG" id="spph:KFK14_19415"/>
<evidence type="ECO:0000313" key="5">
    <source>
        <dbReference type="EMBL" id="QUT05145.1"/>
    </source>
</evidence>
<dbReference type="InterPro" id="IPR036388">
    <property type="entry name" value="WH-like_DNA-bd_sf"/>
</dbReference>
<gene>
    <name evidence="5" type="ORF">KFK14_19415</name>
</gene>
<feature type="domain" description="HTH gntR-type" evidence="4">
    <location>
        <begin position="4"/>
        <end position="71"/>
    </location>
</feature>
<keyword evidence="6" id="KW-1185">Reference proteome</keyword>
<dbReference type="InterPro" id="IPR000524">
    <property type="entry name" value="Tscrpt_reg_HTH_GntR"/>
</dbReference>
<dbReference type="AlphaFoldDB" id="A0A975K5F9"/>
<protein>
    <submittedName>
        <fullName evidence="5">GntR family transcriptional regulator</fullName>
    </submittedName>
</protein>
<dbReference type="GO" id="GO:0003677">
    <property type="term" value="F:DNA binding"/>
    <property type="evidence" value="ECO:0007669"/>
    <property type="project" value="UniProtKB-KW"/>
</dbReference>
<reference evidence="5" key="1">
    <citation type="submission" date="2021-04" db="EMBL/GenBank/DDBJ databases">
        <title>Isolation of p-tert-butylphenol degrading bacteria Sphingobium phenoxybenzoativorans Tas13 from active sludge.</title>
        <authorList>
            <person name="Li Y."/>
        </authorList>
    </citation>
    <scope>NUCLEOTIDE SEQUENCE</scope>
    <source>
        <strain evidence="5">Tas13</strain>
    </source>
</reference>
<dbReference type="RefSeq" id="WP_212608835.1">
    <property type="nucleotide sequence ID" value="NZ_CP073910.1"/>
</dbReference>
<dbReference type="PANTHER" id="PTHR43537:SF45">
    <property type="entry name" value="GNTR FAMILY REGULATORY PROTEIN"/>
    <property type="match status" value="1"/>
</dbReference>
<evidence type="ECO:0000259" key="4">
    <source>
        <dbReference type="PROSITE" id="PS50949"/>
    </source>
</evidence>
<dbReference type="EMBL" id="CP073910">
    <property type="protein sequence ID" value="QUT05145.1"/>
    <property type="molecule type" value="Genomic_DNA"/>
</dbReference>
<proteinExistence type="predicted"/>
<dbReference type="Pfam" id="PF00392">
    <property type="entry name" value="GntR"/>
    <property type="match status" value="1"/>
</dbReference>
<name>A0A975K5F9_9SPHN</name>
<accession>A0A975K5F9</accession>
<keyword evidence="3" id="KW-0804">Transcription</keyword>
<keyword evidence="2" id="KW-0238">DNA-binding</keyword>
<dbReference type="PANTHER" id="PTHR43537">
    <property type="entry name" value="TRANSCRIPTIONAL REGULATOR, GNTR FAMILY"/>
    <property type="match status" value="1"/>
</dbReference>